<dbReference type="Gene3D" id="3.30.450.20">
    <property type="entry name" value="PAS domain"/>
    <property type="match status" value="1"/>
</dbReference>
<dbReference type="Proteomes" id="UP000217895">
    <property type="component" value="Chromosome"/>
</dbReference>
<dbReference type="GO" id="GO:0006355">
    <property type="term" value="P:regulation of DNA-templated transcription"/>
    <property type="evidence" value="ECO:0007669"/>
    <property type="project" value="InterPro"/>
</dbReference>
<dbReference type="InterPro" id="IPR001789">
    <property type="entry name" value="Sig_transdc_resp-reg_receiver"/>
</dbReference>
<dbReference type="InterPro" id="IPR035965">
    <property type="entry name" value="PAS-like_dom_sf"/>
</dbReference>
<dbReference type="PANTHER" id="PTHR44591:SF3">
    <property type="entry name" value="RESPONSE REGULATORY DOMAIN-CONTAINING PROTEIN"/>
    <property type="match status" value="1"/>
</dbReference>
<dbReference type="AlphaFoldDB" id="A0A1Z4JQ26"/>
<dbReference type="SMART" id="SM00091">
    <property type="entry name" value="PAS"/>
    <property type="match status" value="1"/>
</dbReference>
<proteinExistence type="predicted"/>
<dbReference type="Pfam" id="PF00072">
    <property type="entry name" value="Response_reg"/>
    <property type="match status" value="1"/>
</dbReference>
<dbReference type="InterPro" id="IPR000014">
    <property type="entry name" value="PAS"/>
</dbReference>
<keyword evidence="1 2" id="KW-0597">Phosphoprotein</keyword>
<dbReference type="EMBL" id="AP018203">
    <property type="protein sequence ID" value="BAY58753.1"/>
    <property type="molecule type" value="Genomic_DNA"/>
</dbReference>
<gene>
    <name evidence="5" type="ORF">NIES2135_56270</name>
</gene>
<dbReference type="SUPFAM" id="SSF55785">
    <property type="entry name" value="PYP-like sensor domain (PAS domain)"/>
    <property type="match status" value="1"/>
</dbReference>
<dbReference type="InterPro" id="IPR013767">
    <property type="entry name" value="PAS_fold"/>
</dbReference>
<evidence type="ECO:0000313" key="6">
    <source>
        <dbReference type="Proteomes" id="UP000217895"/>
    </source>
</evidence>
<feature type="domain" description="Response regulatory" evidence="3">
    <location>
        <begin position="204"/>
        <end position="321"/>
    </location>
</feature>
<accession>A0A1Z4JQ26</accession>
<dbReference type="PROSITE" id="PS50110">
    <property type="entry name" value="RESPONSE_REGULATORY"/>
    <property type="match status" value="1"/>
</dbReference>
<dbReference type="CDD" id="cd00130">
    <property type="entry name" value="PAS"/>
    <property type="match status" value="1"/>
</dbReference>
<dbReference type="PANTHER" id="PTHR44591">
    <property type="entry name" value="STRESS RESPONSE REGULATOR PROTEIN 1"/>
    <property type="match status" value="1"/>
</dbReference>
<evidence type="ECO:0000313" key="5">
    <source>
        <dbReference type="EMBL" id="BAY58753.1"/>
    </source>
</evidence>
<protein>
    <submittedName>
        <fullName evidence="5">PAS/PAC sensor protein</fullName>
    </submittedName>
</protein>
<reference evidence="5 6" key="1">
    <citation type="submission" date="2017-06" db="EMBL/GenBank/DDBJ databases">
        <title>Genome sequencing of cyanobaciteial culture collection at National Institute for Environmental Studies (NIES).</title>
        <authorList>
            <person name="Hirose Y."/>
            <person name="Shimura Y."/>
            <person name="Fujisawa T."/>
            <person name="Nakamura Y."/>
            <person name="Kawachi M."/>
        </authorList>
    </citation>
    <scope>NUCLEOTIDE SEQUENCE [LARGE SCALE GENOMIC DNA]</scope>
    <source>
        <strain evidence="5 6">NIES-2135</strain>
    </source>
</reference>
<dbReference type="PROSITE" id="PS50112">
    <property type="entry name" value="PAS"/>
    <property type="match status" value="1"/>
</dbReference>
<evidence type="ECO:0000259" key="3">
    <source>
        <dbReference type="PROSITE" id="PS50110"/>
    </source>
</evidence>
<evidence type="ECO:0000256" key="1">
    <source>
        <dbReference type="ARBA" id="ARBA00022553"/>
    </source>
</evidence>
<dbReference type="GO" id="GO:0000160">
    <property type="term" value="P:phosphorelay signal transduction system"/>
    <property type="evidence" value="ECO:0007669"/>
    <property type="project" value="InterPro"/>
</dbReference>
<feature type="modified residue" description="4-aspartylphosphate" evidence="2">
    <location>
        <position position="253"/>
    </location>
</feature>
<name>A0A1Z4JQ26_LEPBY</name>
<dbReference type="Pfam" id="PF00989">
    <property type="entry name" value="PAS"/>
    <property type="match status" value="1"/>
</dbReference>
<evidence type="ECO:0000256" key="2">
    <source>
        <dbReference type="PROSITE-ProRule" id="PRU00169"/>
    </source>
</evidence>
<sequence>MMSDEQIRQHFQVIRQQIAAQLGEDTAGWREVDAALEDLQVIYEQMQASLEAIEEVEAELFQRQQDYQDLFQFFPIASLITNANGLILDANQAIAQLLNVPYSYLVGKPLAVFVAEKDRARFRTHLNRLSQSEGIQTWHTRLCPRDSEPILTEFQVAIARDIEGRIERLRIGVYNLSQSQAALASLVARTSVASQIPQPLDGLQVLVVDDDMDVREFVTMVLETHGIGVRTVASAAAALEELERFRPDVLISDLRMPGEDGYSLIRRIREREAEQGGHLPAAAITAYLDEDKAKAIAAGFEAHLHKLVQPSEWVKMVAQLARQASSPE</sequence>
<dbReference type="InterPro" id="IPR011006">
    <property type="entry name" value="CheY-like_superfamily"/>
</dbReference>
<dbReference type="SMART" id="SM00448">
    <property type="entry name" value="REC"/>
    <property type="match status" value="1"/>
</dbReference>
<dbReference type="InterPro" id="IPR050595">
    <property type="entry name" value="Bact_response_regulator"/>
</dbReference>
<keyword evidence="6" id="KW-1185">Reference proteome</keyword>
<dbReference type="Gene3D" id="3.40.50.2300">
    <property type="match status" value="1"/>
</dbReference>
<dbReference type="SUPFAM" id="SSF52172">
    <property type="entry name" value="CheY-like"/>
    <property type="match status" value="1"/>
</dbReference>
<organism evidence="5 6">
    <name type="scientific">Leptolyngbya boryana NIES-2135</name>
    <dbReference type="NCBI Taxonomy" id="1973484"/>
    <lineage>
        <taxon>Bacteria</taxon>
        <taxon>Bacillati</taxon>
        <taxon>Cyanobacteriota</taxon>
        <taxon>Cyanophyceae</taxon>
        <taxon>Leptolyngbyales</taxon>
        <taxon>Leptolyngbyaceae</taxon>
        <taxon>Leptolyngbya group</taxon>
        <taxon>Leptolyngbya</taxon>
    </lineage>
</organism>
<evidence type="ECO:0000259" key="4">
    <source>
        <dbReference type="PROSITE" id="PS50112"/>
    </source>
</evidence>
<feature type="domain" description="PAS" evidence="4">
    <location>
        <begin position="63"/>
        <end position="133"/>
    </location>
</feature>